<dbReference type="Gene3D" id="1.10.8.270">
    <property type="entry name" value="putative rabgap domain of human tbc1 domain family member 14 like domains"/>
    <property type="match status" value="1"/>
</dbReference>
<dbReference type="FunFam" id="1.10.8.270:FF:000026">
    <property type="entry name" value="TBC (Tre-2/Bub2/Cdc16) domain family"/>
    <property type="match status" value="1"/>
</dbReference>
<keyword evidence="4" id="KW-1185">Reference proteome</keyword>
<feature type="compositionally biased region" description="Low complexity" evidence="1">
    <location>
        <begin position="645"/>
        <end position="668"/>
    </location>
</feature>
<organism evidence="3 4">
    <name type="scientific">Macrolepiota fuliginosa MF-IS2</name>
    <dbReference type="NCBI Taxonomy" id="1400762"/>
    <lineage>
        <taxon>Eukaryota</taxon>
        <taxon>Fungi</taxon>
        <taxon>Dikarya</taxon>
        <taxon>Basidiomycota</taxon>
        <taxon>Agaricomycotina</taxon>
        <taxon>Agaricomycetes</taxon>
        <taxon>Agaricomycetidae</taxon>
        <taxon>Agaricales</taxon>
        <taxon>Agaricineae</taxon>
        <taxon>Agaricaceae</taxon>
        <taxon>Macrolepiota</taxon>
    </lineage>
</organism>
<dbReference type="EMBL" id="MU151104">
    <property type="protein sequence ID" value="KAF9450458.1"/>
    <property type="molecule type" value="Genomic_DNA"/>
</dbReference>
<dbReference type="SMART" id="SM00164">
    <property type="entry name" value="TBC"/>
    <property type="match status" value="1"/>
</dbReference>
<sequence>MASTHLKTPAHSHPLSPDELPSRGRRSREPPRTDAKPTTNYFTLKAQLEQDTSDTPNWDGSVRGYGKLNKRRRSDARAQDKPSATSPWDRQQEDGMLLGTPKDNTRHEPEFVITEVFDSDQYNSLVTGHVLSTKWHECADDAIEAAVSKLASMEAPGDVVNHPYFTSLRILSSAYHSLAYARSELQHHKRLVEEKEAARRKRADELLHELQPSERDIARRVIQSIFTDDDENLHQVQRRQSAISLMESLSEAIADEVPLSRSIPKPMTPMPEETTFQLDHPSEPSSDQASTSIADDTPTNESETHSAPSLDGVKFPSLPVPPILDAKQRQDRASIGDWMGTLWGKSKPPRSQDGHTTVASPTPSSDNTPRPRRKTAKSVFGTLGISILNPVPSTSSKRRNATETQPPALPETIPSDADADVDAESDAKSTAPSAAISIPPSIVPSAVSSPIQHTFIPPTLAAPTLTTTLDPPTKPASIASSVIASASSVVDPPVVMMQGATLRAIAHAIRVMTNEPGSILTDQGRETSELIATKAMLLIKNARDQGINFQEKFFKERKDASVVVVVKKDETSDPRPLVTLSPTTGPDATMSLNRALGSTSAVDLKKKGRAAGIVRTSSPFVSPLFGSFGRQQRRGSSAMPSSIAQNTQSTGTTTNQSSLNTTNTMSTNAISSPKPKPKLASVPLESIIPAISKPPTQYLSRGYTYTPLTSRDFRFSLPLGVPPPYPHSASRFSLHSGDGGAEDASRRPPLTDRYGFIYDIALYDVLLLIRARECGNSAPACLTGVKIADREEDNSWPEDDVGSTGSGRRRRRESIEIVKGRCTCDGESDRDRDNKSVGSGERGRGGEGEEGDAQSALSVKSRSSSKSRKRSSVVLSSGTTTASSNGGTGSTSFTTSILSINDDTPRHACANTIRKLLDQLTEIHDQQQAAQQKEWNAFVKQRSRIKFSSNKPSANQTPNMGNALLGLNISLGLTTTESNSDDEELGHTEGLINFAQLGLSSARDERREFGRLVRNGIPLAFRPKVWMECSGALDMKEPGLFRDFLSEVNEKEEGSGSIVAEIEKDVGRTMPLNVFFGGDGAGVDKLRRVLVAYSRRNPAVGYCQGMNLITSTILLVHADEEDAFWMLAAIVEKILPEDFFSPSLLPSRACPLVLLDYVAEHLPKLHAHMTELGIDLAAICFSWFLSLFTDCLPVETLFRVWDVFLVDGLDVLFRIALAILRRNEQELLSCESIPAVYVALENLPTRMWEADKLLQVEAELRPVLVHSDIIAKRDKHVAELSQIMSQ</sequence>
<feature type="domain" description="Rab-GAP TBC" evidence="2">
    <location>
        <begin position="1016"/>
        <end position="1208"/>
    </location>
</feature>
<feature type="region of interest" description="Disordered" evidence="1">
    <location>
        <begin position="823"/>
        <end position="893"/>
    </location>
</feature>
<feature type="compositionally biased region" description="Low complexity" evidence="1">
    <location>
        <begin position="428"/>
        <end position="440"/>
    </location>
</feature>
<evidence type="ECO:0000313" key="3">
    <source>
        <dbReference type="EMBL" id="KAF9450458.1"/>
    </source>
</evidence>
<feature type="region of interest" description="Disordered" evidence="1">
    <location>
        <begin position="1"/>
        <end position="105"/>
    </location>
</feature>
<dbReference type="SUPFAM" id="SSF47923">
    <property type="entry name" value="Ypt/Rab-GAP domain of gyp1p"/>
    <property type="match status" value="2"/>
</dbReference>
<feature type="compositionally biased region" description="Basic and acidic residues" evidence="1">
    <location>
        <begin position="823"/>
        <end position="847"/>
    </location>
</feature>
<dbReference type="InterPro" id="IPR000195">
    <property type="entry name" value="Rab-GAP-TBC_dom"/>
</dbReference>
<dbReference type="InterPro" id="IPR050302">
    <property type="entry name" value="Rab_GAP_TBC_domain"/>
</dbReference>
<proteinExistence type="predicted"/>
<dbReference type="Gene3D" id="1.10.472.80">
    <property type="entry name" value="Ypt/Rab-GAP domain of gyp1p, domain 3"/>
    <property type="match status" value="1"/>
</dbReference>
<feature type="compositionally biased region" description="Polar residues" evidence="1">
    <location>
        <begin position="49"/>
        <end position="58"/>
    </location>
</feature>
<feature type="region of interest" description="Disordered" evidence="1">
    <location>
        <begin position="625"/>
        <end position="678"/>
    </location>
</feature>
<dbReference type="InterPro" id="IPR035969">
    <property type="entry name" value="Rab-GAP_TBC_sf"/>
</dbReference>
<accession>A0A9P6C6R9</accession>
<feature type="compositionally biased region" description="Polar residues" evidence="1">
    <location>
        <begin position="283"/>
        <end position="307"/>
    </location>
</feature>
<dbReference type="PANTHER" id="PTHR47219">
    <property type="entry name" value="RAB GTPASE-ACTIVATING PROTEIN 1-LIKE"/>
    <property type="match status" value="1"/>
</dbReference>
<dbReference type="OrthoDB" id="294251at2759"/>
<dbReference type="Pfam" id="PF00566">
    <property type="entry name" value="RabGAP-TBC"/>
    <property type="match status" value="1"/>
</dbReference>
<evidence type="ECO:0000313" key="4">
    <source>
        <dbReference type="Proteomes" id="UP000807342"/>
    </source>
</evidence>
<dbReference type="PANTHER" id="PTHR47219:SF20">
    <property type="entry name" value="TBC1 DOMAIN FAMILY MEMBER 2B"/>
    <property type="match status" value="1"/>
</dbReference>
<evidence type="ECO:0000259" key="2">
    <source>
        <dbReference type="PROSITE" id="PS50086"/>
    </source>
</evidence>
<dbReference type="GO" id="GO:0031267">
    <property type="term" value="F:small GTPase binding"/>
    <property type="evidence" value="ECO:0007669"/>
    <property type="project" value="TreeGrafter"/>
</dbReference>
<reference evidence="3" key="1">
    <citation type="submission" date="2020-11" db="EMBL/GenBank/DDBJ databases">
        <authorList>
            <consortium name="DOE Joint Genome Institute"/>
            <person name="Ahrendt S."/>
            <person name="Riley R."/>
            <person name="Andreopoulos W."/>
            <person name="Labutti K."/>
            <person name="Pangilinan J."/>
            <person name="Ruiz-Duenas F.J."/>
            <person name="Barrasa J.M."/>
            <person name="Sanchez-Garcia M."/>
            <person name="Camarero S."/>
            <person name="Miyauchi S."/>
            <person name="Serrano A."/>
            <person name="Linde D."/>
            <person name="Babiker R."/>
            <person name="Drula E."/>
            <person name="Ayuso-Fernandez I."/>
            <person name="Pacheco R."/>
            <person name="Padilla G."/>
            <person name="Ferreira P."/>
            <person name="Barriuso J."/>
            <person name="Kellner H."/>
            <person name="Castanera R."/>
            <person name="Alfaro M."/>
            <person name="Ramirez L."/>
            <person name="Pisabarro A.G."/>
            <person name="Kuo A."/>
            <person name="Tritt A."/>
            <person name="Lipzen A."/>
            <person name="He G."/>
            <person name="Yan M."/>
            <person name="Ng V."/>
            <person name="Cullen D."/>
            <person name="Martin F."/>
            <person name="Rosso M.-N."/>
            <person name="Henrissat B."/>
            <person name="Hibbett D."/>
            <person name="Martinez A.T."/>
            <person name="Grigoriev I.V."/>
        </authorList>
    </citation>
    <scope>NUCLEOTIDE SEQUENCE</scope>
    <source>
        <strain evidence="3">MF-IS2</strain>
    </source>
</reference>
<feature type="compositionally biased region" description="Low complexity" evidence="1">
    <location>
        <begin position="872"/>
        <end position="893"/>
    </location>
</feature>
<feature type="region of interest" description="Disordered" evidence="1">
    <location>
        <begin position="793"/>
        <end position="812"/>
    </location>
</feature>
<feature type="compositionally biased region" description="Polar residues" evidence="1">
    <location>
        <begin position="634"/>
        <end position="644"/>
    </location>
</feature>
<dbReference type="PROSITE" id="PS50086">
    <property type="entry name" value="TBC_RABGAP"/>
    <property type="match status" value="1"/>
</dbReference>
<feature type="compositionally biased region" description="Polar residues" evidence="1">
    <location>
        <begin position="354"/>
        <end position="368"/>
    </location>
</feature>
<name>A0A9P6C6R9_9AGAR</name>
<gene>
    <name evidence="3" type="ORF">P691DRAFT_701168</name>
</gene>
<evidence type="ECO:0000256" key="1">
    <source>
        <dbReference type="SAM" id="MobiDB-lite"/>
    </source>
</evidence>
<dbReference type="Proteomes" id="UP000807342">
    <property type="component" value="Unassembled WGS sequence"/>
</dbReference>
<comment type="caution">
    <text evidence="3">The sequence shown here is derived from an EMBL/GenBank/DDBJ whole genome shotgun (WGS) entry which is preliminary data.</text>
</comment>
<protein>
    <submittedName>
        <fullName evidence="3">TBC-domain-containing protein</fullName>
    </submittedName>
</protein>
<feature type="region of interest" description="Disordered" evidence="1">
    <location>
        <begin position="257"/>
        <end position="440"/>
    </location>
</feature>
<dbReference type="GO" id="GO:0005096">
    <property type="term" value="F:GTPase activator activity"/>
    <property type="evidence" value="ECO:0007669"/>
    <property type="project" value="TreeGrafter"/>
</dbReference>